<proteinExistence type="predicted"/>
<reference evidence="4 5" key="1">
    <citation type="submission" date="2024-01" db="EMBL/GenBank/DDBJ databases">
        <title>A telomere-to-telomere, gap-free genome of sweet tea (Lithocarpus litseifolius).</title>
        <authorList>
            <person name="Zhou J."/>
        </authorList>
    </citation>
    <scope>NUCLEOTIDE SEQUENCE [LARGE SCALE GENOMIC DNA]</scope>
    <source>
        <strain evidence="4">Zhou-2022a</strain>
        <tissue evidence="4">Leaf</tissue>
    </source>
</reference>
<feature type="compositionally biased region" description="Gly residues" evidence="1">
    <location>
        <begin position="307"/>
        <end position="319"/>
    </location>
</feature>
<keyword evidence="2" id="KW-1133">Transmembrane helix</keyword>
<dbReference type="Proteomes" id="UP001459277">
    <property type="component" value="Unassembled WGS sequence"/>
</dbReference>
<feature type="compositionally biased region" description="Gly residues" evidence="1">
    <location>
        <begin position="337"/>
        <end position="358"/>
    </location>
</feature>
<keyword evidence="2" id="KW-0472">Membrane</keyword>
<evidence type="ECO:0000256" key="1">
    <source>
        <dbReference type="SAM" id="MobiDB-lite"/>
    </source>
</evidence>
<accession>A0AAW2CGW5</accession>
<keyword evidence="3" id="KW-0732">Signal</keyword>
<evidence type="ECO:0000256" key="2">
    <source>
        <dbReference type="SAM" id="Phobius"/>
    </source>
</evidence>
<evidence type="ECO:0000256" key="3">
    <source>
        <dbReference type="SAM" id="SignalP"/>
    </source>
</evidence>
<feature type="compositionally biased region" description="Basic and acidic residues" evidence="1">
    <location>
        <begin position="293"/>
        <end position="303"/>
    </location>
</feature>
<gene>
    <name evidence="4" type="ORF">SO802_022165</name>
</gene>
<feature type="transmembrane region" description="Helical" evidence="2">
    <location>
        <begin position="414"/>
        <end position="437"/>
    </location>
</feature>
<evidence type="ECO:0000313" key="5">
    <source>
        <dbReference type="Proteomes" id="UP001459277"/>
    </source>
</evidence>
<feature type="signal peptide" evidence="3">
    <location>
        <begin position="1"/>
        <end position="23"/>
    </location>
</feature>
<name>A0AAW2CGW5_9ROSI</name>
<keyword evidence="2" id="KW-0812">Transmembrane</keyword>
<protein>
    <submittedName>
        <fullName evidence="4">Uncharacterized protein</fullName>
    </submittedName>
</protein>
<evidence type="ECO:0000313" key="4">
    <source>
        <dbReference type="EMBL" id="KAK9997479.1"/>
    </source>
</evidence>
<organism evidence="4 5">
    <name type="scientific">Lithocarpus litseifolius</name>
    <dbReference type="NCBI Taxonomy" id="425828"/>
    <lineage>
        <taxon>Eukaryota</taxon>
        <taxon>Viridiplantae</taxon>
        <taxon>Streptophyta</taxon>
        <taxon>Embryophyta</taxon>
        <taxon>Tracheophyta</taxon>
        <taxon>Spermatophyta</taxon>
        <taxon>Magnoliopsida</taxon>
        <taxon>eudicotyledons</taxon>
        <taxon>Gunneridae</taxon>
        <taxon>Pentapetalae</taxon>
        <taxon>rosids</taxon>
        <taxon>fabids</taxon>
        <taxon>Fagales</taxon>
        <taxon>Fagaceae</taxon>
        <taxon>Lithocarpus</taxon>
    </lineage>
</organism>
<comment type="caution">
    <text evidence="4">The sequence shown here is derived from an EMBL/GenBank/DDBJ whole genome shotgun (WGS) entry which is preliminary data.</text>
</comment>
<feature type="transmembrane region" description="Helical" evidence="2">
    <location>
        <begin position="472"/>
        <end position="491"/>
    </location>
</feature>
<feature type="region of interest" description="Disordered" evidence="1">
    <location>
        <begin position="273"/>
        <end position="378"/>
    </location>
</feature>
<dbReference type="AlphaFoldDB" id="A0AAW2CGW5"/>
<sequence length="493" mass="51855">MCNMGLANITLPIFLVFVVASSAFSNCPPKNPDMISRDQLVSLPDSRLGEASYHIHMHVQSELSKRTLPLLVGGKGDEGAGLGFLEQPLLAWTTIAANAGAVGRGSNGNRSLGPKKHLSSLVIMLILMKIFGELGFLPSRKEKRAVNSWATMSFHQLSFKKYDDILQCLEGSPEQHPRVVLGSVDKGDGGAEGILREIWSSQDLMSFEGKGGGNGTGGDGPKRFDDLCVKLLSMIFTDLLLYLHLQHFYSDSKDRHIEATNCFVEATNCYVEAGGGSNSGEEEKSGGGSASVGRDEGGGRGDEEGVGGETNGGVGGGRDGGGETDGETGGAVDRGRGGGGETSGGVGGWRGGGGSEGGGGDRDGGDLEGRSRGRNYRPPADITELIKMSITVATQTSASVISFHFNGQSSVNKVFLSCVVVSNMVGYLCCIASVLLVRRRPPIAEVFEGIGFAAIATGFLLMTAMFLPNYLWIVGIACVALFLFVALAFMIRH</sequence>
<feature type="transmembrane region" description="Helical" evidence="2">
    <location>
        <begin position="449"/>
        <end position="466"/>
    </location>
</feature>
<feature type="compositionally biased region" description="Basic and acidic residues" evidence="1">
    <location>
        <begin position="359"/>
        <end position="371"/>
    </location>
</feature>
<feature type="chain" id="PRO_5043553719" evidence="3">
    <location>
        <begin position="24"/>
        <end position="493"/>
    </location>
</feature>
<dbReference type="EMBL" id="JAZDWU010000007">
    <property type="protein sequence ID" value="KAK9997479.1"/>
    <property type="molecule type" value="Genomic_DNA"/>
</dbReference>
<keyword evidence="5" id="KW-1185">Reference proteome</keyword>